<dbReference type="OrthoDB" id="323816at2"/>
<sequence length="196" mass="23015">MEFGKKKLRLRILNGATSIFLDQGYAKARMEDFAVACKIAKKTLYQFFANKDEVLKAAALYRQAEVAKRIRRIRLNRAYGFPKRMKKVHEELLDITRPKHVFLWKEMKDQIPEIWRIIREKRVELIDTEITALLEEGKALGEIREDLHPDLFIMVLNACSEALSIQEKNPTDRREDIGELDNIILYGIIERERGKD</sequence>
<dbReference type="PANTHER" id="PTHR30055:SF175">
    <property type="entry name" value="HTH-TYPE TRANSCRIPTIONAL REPRESSOR KSTR2"/>
    <property type="match status" value="1"/>
</dbReference>
<keyword evidence="2" id="KW-0805">Transcription regulation</keyword>
<dbReference type="SUPFAM" id="SSF48498">
    <property type="entry name" value="Tetracyclin repressor-like, C-terminal domain"/>
    <property type="match status" value="1"/>
</dbReference>
<evidence type="ECO:0000256" key="2">
    <source>
        <dbReference type="ARBA" id="ARBA00023015"/>
    </source>
</evidence>
<evidence type="ECO:0000256" key="3">
    <source>
        <dbReference type="ARBA" id="ARBA00023125"/>
    </source>
</evidence>
<keyword evidence="4" id="KW-0804">Transcription</keyword>
<dbReference type="Gene3D" id="1.10.357.10">
    <property type="entry name" value="Tetracycline Repressor, domain 2"/>
    <property type="match status" value="1"/>
</dbReference>
<feature type="domain" description="HTH tetR-type" evidence="6">
    <location>
        <begin position="6"/>
        <end position="66"/>
    </location>
</feature>
<evidence type="ECO:0000313" key="7">
    <source>
        <dbReference type="EMBL" id="TGK07843.1"/>
    </source>
</evidence>
<proteinExistence type="predicted"/>
<dbReference type="RefSeq" id="WP_135586079.1">
    <property type="nucleotide sequence ID" value="NZ_RQEP01000005.1"/>
</dbReference>
<keyword evidence="8" id="KW-1185">Reference proteome</keyword>
<dbReference type="AlphaFoldDB" id="A0A4R9G8I8"/>
<dbReference type="InterPro" id="IPR001647">
    <property type="entry name" value="HTH_TetR"/>
</dbReference>
<organism evidence="7 8">
    <name type="scientific">Leptospira semungkisensis</name>
    <dbReference type="NCBI Taxonomy" id="2484985"/>
    <lineage>
        <taxon>Bacteria</taxon>
        <taxon>Pseudomonadati</taxon>
        <taxon>Spirochaetota</taxon>
        <taxon>Spirochaetia</taxon>
        <taxon>Leptospirales</taxon>
        <taxon>Leptospiraceae</taxon>
        <taxon>Leptospira</taxon>
    </lineage>
</organism>
<dbReference type="InterPro" id="IPR009057">
    <property type="entry name" value="Homeodomain-like_sf"/>
</dbReference>
<comment type="caution">
    <text evidence="7">The sequence shown here is derived from an EMBL/GenBank/DDBJ whole genome shotgun (WGS) entry which is preliminary data.</text>
</comment>
<dbReference type="PROSITE" id="PS50977">
    <property type="entry name" value="HTH_TETR_2"/>
    <property type="match status" value="1"/>
</dbReference>
<evidence type="ECO:0000313" key="8">
    <source>
        <dbReference type="Proteomes" id="UP000297453"/>
    </source>
</evidence>
<dbReference type="InterPro" id="IPR036271">
    <property type="entry name" value="Tet_transcr_reg_TetR-rel_C_sf"/>
</dbReference>
<name>A0A4R9G8I8_9LEPT</name>
<keyword evidence="3 5" id="KW-0238">DNA-binding</keyword>
<dbReference type="Pfam" id="PF00440">
    <property type="entry name" value="TetR_N"/>
    <property type="match status" value="1"/>
</dbReference>
<dbReference type="InterPro" id="IPR050109">
    <property type="entry name" value="HTH-type_TetR-like_transc_reg"/>
</dbReference>
<reference evidence="7" key="1">
    <citation type="journal article" date="2019" name="PLoS Negl. Trop. Dis.">
        <title>Revisiting the worldwide diversity of Leptospira species in the environment.</title>
        <authorList>
            <person name="Vincent A.T."/>
            <person name="Schiettekatte O."/>
            <person name="Bourhy P."/>
            <person name="Veyrier F.J."/>
            <person name="Picardeau M."/>
        </authorList>
    </citation>
    <scope>NUCLEOTIDE SEQUENCE [LARGE SCALE GENOMIC DNA]</scope>
    <source>
        <strain evidence="7">SSS9</strain>
    </source>
</reference>
<evidence type="ECO:0000256" key="1">
    <source>
        <dbReference type="ARBA" id="ARBA00022491"/>
    </source>
</evidence>
<dbReference type="GO" id="GO:0000976">
    <property type="term" value="F:transcription cis-regulatory region binding"/>
    <property type="evidence" value="ECO:0007669"/>
    <property type="project" value="TreeGrafter"/>
</dbReference>
<gene>
    <name evidence="7" type="ORF">EHO59_07020</name>
</gene>
<accession>A0A4R9G8I8</accession>
<dbReference type="Proteomes" id="UP000297453">
    <property type="component" value="Unassembled WGS sequence"/>
</dbReference>
<keyword evidence="1" id="KW-0678">Repressor</keyword>
<feature type="DNA-binding region" description="H-T-H motif" evidence="5">
    <location>
        <begin position="29"/>
        <end position="48"/>
    </location>
</feature>
<protein>
    <submittedName>
        <fullName evidence="7">TetR/AcrR family transcriptional regulator</fullName>
    </submittedName>
</protein>
<dbReference type="GO" id="GO:0003700">
    <property type="term" value="F:DNA-binding transcription factor activity"/>
    <property type="evidence" value="ECO:0007669"/>
    <property type="project" value="TreeGrafter"/>
</dbReference>
<evidence type="ECO:0000256" key="5">
    <source>
        <dbReference type="PROSITE-ProRule" id="PRU00335"/>
    </source>
</evidence>
<dbReference type="EMBL" id="RQEP01000005">
    <property type="protein sequence ID" value="TGK07843.1"/>
    <property type="molecule type" value="Genomic_DNA"/>
</dbReference>
<evidence type="ECO:0000259" key="6">
    <source>
        <dbReference type="PROSITE" id="PS50977"/>
    </source>
</evidence>
<dbReference type="PANTHER" id="PTHR30055">
    <property type="entry name" value="HTH-TYPE TRANSCRIPTIONAL REGULATOR RUTR"/>
    <property type="match status" value="1"/>
</dbReference>
<dbReference type="PRINTS" id="PR00455">
    <property type="entry name" value="HTHTETR"/>
</dbReference>
<dbReference type="SUPFAM" id="SSF46689">
    <property type="entry name" value="Homeodomain-like"/>
    <property type="match status" value="1"/>
</dbReference>
<evidence type="ECO:0000256" key="4">
    <source>
        <dbReference type="ARBA" id="ARBA00023163"/>
    </source>
</evidence>